<keyword evidence="17" id="KW-1185">Reference proteome</keyword>
<reference evidence="16" key="1">
    <citation type="submission" date="2023-07" db="EMBL/GenBank/DDBJ databases">
        <title>Chromosome-level genome assembly of Artemia franciscana.</title>
        <authorList>
            <person name="Jo E."/>
        </authorList>
    </citation>
    <scope>NUCLEOTIDE SEQUENCE</scope>
    <source>
        <tissue evidence="16">Whole body</tissue>
    </source>
</reference>
<evidence type="ECO:0000256" key="11">
    <source>
        <dbReference type="SAM" id="MobiDB-lite"/>
    </source>
</evidence>
<dbReference type="GO" id="GO:0008270">
    <property type="term" value="F:zinc ion binding"/>
    <property type="evidence" value="ECO:0007669"/>
    <property type="project" value="UniProtKB-KW"/>
</dbReference>
<name>A0AA88HLG8_ARTSF</name>
<dbReference type="InterPro" id="IPR013087">
    <property type="entry name" value="Znf_C2H2_type"/>
</dbReference>
<dbReference type="PANTHER" id="PTHR10865">
    <property type="entry name" value="METASTASIS-ASSOCIATED PROTEIN AND MESODERM INDUCTION EARLY RESPONSE PROTEIN"/>
    <property type="match status" value="1"/>
</dbReference>
<dbReference type="InterPro" id="IPR036236">
    <property type="entry name" value="Znf_C2H2_sf"/>
</dbReference>
<evidence type="ECO:0000256" key="5">
    <source>
        <dbReference type="ARBA" id="ARBA00022833"/>
    </source>
</evidence>
<dbReference type="InterPro" id="IPR001025">
    <property type="entry name" value="BAH_dom"/>
</dbReference>
<accession>A0AA88HLG8</accession>
<dbReference type="SUPFAM" id="SSF46689">
    <property type="entry name" value="Homeodomain-like"/>
    <property type="match status" value="2"/>
</dbReference>
<keyword evidence="2" id="KW-0597">Phosphoprotein</keyword>
<dbReference type="Gene3D" id="1.10.10.60">
    <property type="entry name" value="Homeodomain-like"/>
    <property type="match status" value="2"/>
</dbReference>
<keyword evidence="7 10" id="KW-0539">Nucleus</keyword>
<dbReference type="GO" id="GO:0003714">
    <property type="term" value="F:transcription corepressor activity"/>
    <property type="evidence" value="ECO:0007669"/>
    <property type="project" value="TreeGrafter"/>
</dbReference>
<dbReference type="Gene3D" id="2.30.30.490">
    <property type="match status" value="1"/>
</dbReference>
<dbReference type="CDD" id="cd11661">
    <property type="entry name" value="SANT_MTA3_like"/>
    <property type="match status" value="1"/>
</dbReference>
<dbReference type="GO" id="GO:0003682">
    <property type="term" value="F:chromatin binding"/>
    <property type="evidence" value="ECO:0007669"/>
    <property type="project" value="InterPro"/>
</dbReference>
<evidence type="ECO:0000256" key="10">
    <source>
        <dbReference type="RuleBase" id="RU000682"/>
    </source>
</evidence>
<evidence type="ECO:0000259" key="15">
    <source>
        <dbReference type="PROSITE" id="PS51293"/>
    </source>
</evidence>
<dbReference type="PROSITE" id="PS00028">
    <property type="entry name" value="ZINC_FINGER_C2H2_1"/>
    <property type="match status" value="1"/>
</dbReference>
<dbReference type="GO" id="GO:0000122">
    <property type="term" value="P:negative regulation of transcription by RNA polymerase II"/>
    <property type="evidence" value="ECO:0007669"/>
    <property type="project" value="TreeGrafter"/>
</dbReference>
<keyword evidence="3" id="KW-0479">Metal-binding</keyword>
<keyword evidence="6 10" id="KW-0238">DNA-binding</keyword>
<dbReference type="PANTHER" id="PTHR10865:SF29">
    <property type="entry name" value="METASTASIS ASSOCIATED 1-LIKE, ISOFORM D"/>
    <property type="match status" value="1"/>
</dbReference>
<feature type="domain" description="SANT" evidence="15">
    <location>
        <begin position="279"/>
        <end position="331"/>
    </location>
</feature>
<dbReference type="Pfam" id="PF01426">
    <property type="entry name" value="BAH"/>
    <property type="match status" value="1"/>
</dbReference>
<comment type="subcellular location">
    <subcellularLocation>
        <location evidence="1 10">Nucleus</location>
    </subcellularLocation>
</comment>
<dbReference type="AlphaFoldDB" id="A0AA88HLG8"/>
<dbReference type="InterPro" id="IPR000949">
    <property type="entry name" value="ELM2_dom"/>
</dbReference>
<dbReference type="SUPFAM" id="SSF57667">
    <property type="entry name" value="beta-beta-alpha zinc fingers"/>
    <property type="match status" value="1"/>
</dbReference>
<keyword evidence="4 9" id="KW-0863">Zinc-finger</keyword>
<evidence type="ECO:0000256" key="6">
    <source>
        <dbReference type="ARBA" id="ARBA00023125"/>
    </source>
</evidence>
<feature type="region of interest" description="Disordered" evidence="11">
    <location>
        <begin position="615"/>
        <end position="634"/>
    </location>
</feature>
<evidence type="ECO:0000256" key="4">
    <source>
        <dbReference type="ARBA" id="ARBA00022771"/>
    </source>
</evidence>
<sequence>MSGPSITYNLGDYIYCEISPTEPYKIRRIKELVKNPKGIEAEVTCFYRRRDIPARLLSAFDELQGLQKDYTAENDESPVLIGRTPAEEGFSLAPSHQKHSLKDRELFISGQIELVSESDIRGKCAVALLKEGESCSECLNDVDSFYYSWAFDPVRQTLKKVEEKRIRIGDEFQCEVPNATVPEISNSEDFETLFWSPYNGIPDHQVDQFLVLARSVGTYARAIDCLRPGTERSLTMNAAAASRDATLQNALNILHKNKYDMSAAWGALVPSCEPVLCRDEFEGWCSAEAALFEEGMLKYGKDFFEIRRDFLPWKSVKNIVEYYYMWKTSDCYVKQKKGNIGKAESKLIQVLISSRYDVSNESRASNLQNTNFSANSGDLNADKSCSMCDTLVSSYWLALDNANIGCQLCCDCQDYWKRYGGKLKSSQVDQATESNNGEEDYRCFVCKRSFNRAVKLAAHVKSHKAACKTLPKVLDLSRDVVPISWRDVKVVVRKLSSEQIERLVNRKSKKLETVSETYKGEDRRRRCHVDYVPGMSHKRAQKRCRTKFTTRQTGELEHTFEETLCGDICTGEGLALRNNNTKNINLNSMRMREASVVLKRLSAEEIDLLMNKKSKYPDTNLKSPRGRRSEEGTDGEFTEGIFLKRKQRRRIPLTAYQTNKLESTFKPDQDPDIYTREGLSQRIKLTKECLSNPRAGPTNQLLPASPAKCIFRSRIIKEPSSMPTPEYDSTVSLPSTQPLCATAHANSRFSRRHLQHLNL</sequence>
<evidence type="ECO:0000256" key="3">
    <source>
        <dbReference type="ARBA" id="ARBA00022723"/>
    </source>
</evidence>
<protein>
    <recommendedName>
        <fullName evidence="18">Metastasis-associated protein MTA3</fullName>
    </recommendedName>
</protein>
<dbReference type="SMART" id="SM01189">
    <property type="entry name" value="ELM2"/>
    <property type="match status" value="1"/>
</dbReference>
<dbReference type="EMBL" id="JAVRJZ010000017">
    <property type="protein sequence ID" value="KAK2709254.1"/>
    <property type="molecule type" value="Genomic_DNA"/>
</dbReference>
<comment type="caution">
    <text evidence="16">The sequence shown here is derived from an EMBL/GenBank/DDBJ whole genome shotgun (WGS) entry which is preliminary data.</text>
</comment>
<gene>
    <name evidence="16" type="ORF">QYM36_013048</name>
</gene>
<keyword evidence="10" id="KW-0371">Homeobox</keyword>
<dbReference type="PROSITE" id="PS51293">
    <property type="entry name" value="SANT"/>
    <property type="match status" value="1"/>
</dbReference>
<evidence type="ECO:0000256" key="7">
    <source>
        <dbReference type="ARBA" id="ARBA00023242"/>
    </source>
</evidence>
<feature type="domain" description="C2H2-type" evidence="12">
    <location>
        <begin position="441"/>
        <end position="463"/>
    </location>
</feature>
<dbReference type="InterPro" id="IPR043151">
    <property type="entry name" value="BAH_sf"/>
</dbReference>
<evidence type="ECO:0000259" key="14">
    <source>
        <dbReference type="PROSITE" id="PS51156"/>
    </source>
</evidence>
<dbReference type="GO" id="GO:0042826">
    <property type="term" value="F:histone deacetylase binding"/>
    <property type="evidence" value="ECO:0007669"/>
    <property type="project" value="TreeGrafter"/>
</dbReference>
<dbReference type="Proteomes" id="UP001187531">
    <property type="component" value="Unassembled WGS sequence"/>
</dbReference>
<dbReference type="GO" id="GO:0003677">
    <property type="term" value="F:DNA binding"/>
    <property type="evidence" value="ECO:0007669"/>
    <property type="project" value="UniProtKB-KW"/>
</dbReference>
<evidence type="ECO:0000256" key="9">
    <source>
        <dbReference type="PROSITE-ProRule" id="PRU00042"/>
    </source>
</evidence>
<evidence type="ECO:0000259" key="13">
    <source>
        <dbReference type="PROSITE" id="PS51038"/>
    </source>
</evidence>
<dbReference type="Gene3D" id="4.10.1240.50">
    <property type="match status" value="1"/>
</dbReference>
<dbReference type="PROSITE" id="PS51156">
    <property type="entry name" value="ELM2"/>
    <property type="match status" value="1"/>
</dbReference>
<proteinExistence type="inferred from homology"/>
<evidence type="ECO:0000313" key="16">
    <source>
        <dbReference type="EMBL" id="KAK2709254.1"/>
    </source>
</evidence>
<dbReference type="InterPro" id="IPR009057">
    <property type="entry name" value="Homeodomain-like_sf"/>
</dbReference>
<dbReference type="SMART" id="SM00355">
    <property type="entry name" value="ZnF_C2H2"/>
    <property type="match status" value="1"/>
</dbReference>
<evidence type="ECO:0000313" key="17">
    <source>
        <dbReference type="Proteomes" id="UP001187531"/>
    </source>
</evidence>
<evidence type="ECO:0000256" key="2">
    <source>
        <dbReference type="ARBA" id="ARBA00022553"/>
    </source>
</evidence>
<keyword evidence="5" id="KW-0862">Zinc</keyword>
<evidence type="ECO:0000259" key="12">
    <source>
        <dbReference type="PROSITE" id="PS50157"/>
    </source>
</evidence>
<dbReference type="PROSITE" id="PS50157">
    <property type="entry name" value="ZINC_FINGER_C2H2_2"/>
    <property type="match status" value="1"/>
</dbReference>
<dbReference type="FunFam" id="4.10.1240.50:FF:000001">
    <property type="entry name" value="Metastasis-associated 1 family, member 3"/>
    <property type="match status" value="1"/>
</dbReference>
<feature type="domain" description="BAH" evidence="13">
    <location>
        <begin position="6"/>
        <end position="162"/>
    </location>
</feature>
<dbReference type="GO" id="GO:0003713">
    <property type="term" value="F:transcription coactivator activity"/>
    <property type="evidence" value="ECO:0007669"/>
    <property type="project" value="TreeGrafter"/>
</dbReference>
<dbReference type="InterPro" id="IPR001356">
    <property type="entry name" value="HD"/>
</dbReference>
<dbReference type="PROSITE" id="PS51038">
    <property type="entry name" value="BAH"/>
    <property type="match status" value="1"/>
</dbReference>
<dbReference type="Pfam" id="PF00046">
    <property type="entry name" value="Homeodomain"/>
    <property type="match status" value="1"/>
</dbReference>
<evidence type="ECO:0008006" key="18">
    <source>
        <dbReference type="Google" id="ProtNLM"/>
    </source>
</evidence>
<feature type="domain" description="ELM2" evidence="14">
    <location>
        <begin position="164"/>
        <end position="272"/>
    </location>
</feature>
<dbReference type="InterPro" id="IPR017884">
    <property type="entry name" value="SANT_dom"/>
</dbReference>
<dbReference type="InterPro" id="IPR040138">
    <property type="entry name" value="MIER/MTA"/>
</dbReference>
<evidence type="ECO:0000256" key="8">
    <source>
        <dbReference type="ARBA" id="ARBA00093454"/>
    </source>
</evidence>
<organism evidence="16 17">
    <name type="scientific">Artemia franciscana</name>
    <name type="common">Brine shrimp</name>
    <name type="synonym">Artemia sanfranciscana</name>
    <dbReference type="NCBI Taxonomy" id="6661"/>
    <lineage>
        <taxon>Eukaryota</taxon>
        <taxon>Metazoa</taxon>
        <taxon>Ecdysozoa</taxon>
        <taxon>Arthropoda</taxon>
        <taxon>Crustacea</taxon>
        <taxon>Branchiopoda</taxon>
        <taxon>Anostraca</taxon>
        <taxon>Artemiidae</taxon>
        <taxon>Artemia</taxon>
    </lineage>
</organism>
<dbReference type="Pfam" id="PF01448">
    <property type="entry name" value="ELM2"/>
    <property type="match status" value="1"/>
</dbReference>
<comment type="similarity">
    <text evidence="8">Belongs to the metastasis-associated protein family.</text>
</comment>
<dbReference type="GO" id="GO:0016581">
    <property type="term" value="C:NuRD complex"/>
    <property type="evidence" value="ECO:0007669"/>
    <property type="project" value="TreeGrafter"/>
</dbReference>
<evidence type="ECO:0000256" key="1">
    <source>
        <dbReference type="ARBA" id="ARBA00004123"/>
    </source>
</evidence>
<dbReference type="SMART" id="SM00439">
    <property type="entry name" value="BAH"/>
    <property type="match status" value="1"/>
</dbReference>
<dbReference type="FunFam" id="1.10.10.60:FF:000012">
    <property type="entry name" value="Metastasis-associated 1 family, member 3"/>
    <property type="match status" value="1"/>
</dbReference>